<dbReference type="InterPro" id="IPR023586">
    <property type="entry name" value="Ile-tRNA-ligase_type2"/>
</dbReference>
<keyword evidence="4" id="KW-0648">Protein biosynthesis</keyword>
<feature type="domain" description="Methionyl/Valyl/Leucyl/Isoleucyl-tRNA synthetase anticodon-binding" evidence="9">
    <location>
        <begin position="328"/>
        <end position="472"/>
    </location>
</feature>
<dbReference type="EMBL" id="JAGQLG010000034">
    <property type="protein sequence ID" value="MCA9381977.1"/>
    <property type="molecule type" value="Genomic_DNA"/>
</dbReference>
<keyword evidence="5" id="KW-0030">Aminoacyl-tRNA synthetase</keyword>
<dbReference type="InterPro" id="IPR014729">
    <property type="entry name" value="Rossmann-like_a/b/a_fold"/>
</dbReference>
<feature type="domain" description="Aminoacyl-tRNA synthetase class Ia" evidence="8">
    <location>
        <begin position="54"/>
        <end position="276"/>
    </location>
</feature>
<dbReference type="GO" id="GO:0000049">
    <property type="term" value="F:tRNA binding"/>
    <property type="evidence" value="ECO:0007669"/>
    <property type="project" value="InterPro"/>
</dbReference>
<gene>
    <name evidence="10" type="ORF">KC660_01055</name>
</gene>
<reference evidence="10" key="2">
    <citation type="journal article" date="2021" name="Microbiome">
        <title>Successional dynamics and alternative stable states in a saline activated sludge microbial community over 9 years.</title>
        <authorList>
            <person name="Wang Y."/>
            <person name="Ye J."/>
            <person name="Ju F."/>
            <person name="Liu L."/>
            <person name="Boyd J.A."/>
            <person name="Deng Y."/>
            <person name="Parks D.H."/>
            <person name="Jiang X."/>
            <person name="Yin X."/>
            <person name="Woodcroft B.J."/>
            <person name="Tyson G.W."/>
            <person name="Hugenholtz P."/>
            <person name="Polz M.F."/>
            <person name="Zhang T."/>
        </authorList>
    </citation>
    <scope>NUCLEOTIDE SEQUENCE</scope>
    <source>
        <strain evidence="10">HKST-UBA10</strain>
    </source>
</reference>
<evidence type="ECO:0000256" key="6">
    <source>
        <dbReference type="ARBA" id="ARBA00025217"/>
    </source>
</evidence>
<keyword evidence="2" id="KW-0547">Nucleotide-binding</keyword>
<dbReference type="PANTHER" id="PTHR42780">
    <property type="entry name" value="SOLEUCYL-TRNA SYNTHETASE"/>
    <property type="match status" value="1"/>
</dbReference>
<dbReference type="InterPro" id="IPR002301">
    <property type="entry name" value="Ile-tRNA-ligase"/>
</dbReference>
<evidence type="ECO:0000256" key="7">
    <source>
        <dbReference type="ARBA" id="ARBA00048359"/>
    </source>
</evidence>
<dbReference type="GO" id="GO:0004822">
    <property type="term" value="F:isoleucine-tRNA ligase activity"/>
    <property type="evidence" value="ECO:0007669"/>
    <property type="project" value="UniProtKB-EC"/>
</dbReference>
<dbReference type="InterPro" id="IPR002300">
    <property type="entry name" value="aa-tRNA-synth_Ia"/>
</dbReference>
<evidence type="ECO:0000256" key="4">
    <source>
        <dbReference type="ARBA" id="ARBA00022917"/>
    </source>
</evidence>
<accession>A0A955L325</accession>
<evidence type="ECO:0000313" key="11">
    <source>
        <dbReference type="Proteomes" id="UP000782843"/>
    </source>
</evidence>
<evidence type="ECO:0000313" key="10">
    <source>
        <dbReference type="EMBL" id="MCA9381977.1"/>
    </source>
</evidence>
<name>A0A955L325_9BACT</name>
<dbReference type="InterPro" id="IPR009080">
    <property type="entry name" value="tRNAsynth_Ia_anticodon-bd"/>
</dbReference>
<comment type="function">
    <text evidence="6">Catalyzes the attachment of isoleucine to tRNA(Ile). As IleRS can inadvertently accommodate and process structurally similar amino acids such as valine, to avoid such errors it has two additional distinct tRNA(Ile)-dependent editing activities. One activity is designated as 'pretransfer' editing and involves the hydrolysis of activated Val-AMP. The other activity is designated 'posttransfer' editing and involves deacylation of mischarged Val-tRNA(Ile).</text>
</comment>
<feature type="non-terminal residue" evidence="10">
    <location>
        <position position="1"/>
    </location>
</feature>
<dbReference type="SUPFAM" id="SSF47323">
    <property type="entry name" value="Anticodon-binding domain of a subclass of class I aminoacyl-tRNA synthetases"/>
    <property type="match status" value="1"/>
</dbReference>
<dbReference type="PANTHER" id="PTHR42780:SF1">
    <property type="entry name" value="ISOLEUCINE--TRNA LIGASE, CYTOPLASMIC"/>
    <property type="match status" value="1"/>
</dbReference>
<dbReference type="GO" id="GO:0005524">
    <property type="term" value="F:ATP binding"/>
    <property type="evidence" value="ECO:0007669"/>
    <property type="project" value="UniProtKB-KW"/>
</dbReference>
<keyword evidence="1 10" id="KW-0436">Ligase</keyword>
<evidence type="ECO:0000259" key="8">
    <source>
        <dbReference type="Pfam" id="PF00133"/>
    </source>
</evidence>
<dbReference type="Pfam" id="PF08264">
    <property type="entry name" value="Anticodon_1"/>
    <property type="match status" value="1"/>
</dbReference>
<protein>
    <submittedName>
        <fullName evidence="10">Class I tRNA ligase family protein</fullName>
    </submittedName>
</protein>
<dbReference type="SUPFAM" id="SSF52374">
    <property type="entry name" value="Nucleotidylyl transferase"/>
    <property type="match status" value="1"/>
</dbReference>
<comment type="catalytic activity">
    <reaction evidence="7">
        <text>tRNA(Ile) + L-isoleucine + ATP = L-isoleucyl-tRNA(Ile) + AMP + diphosphate</text>
        <dbReference type="Rhea" id="RHEA:11060"/>
        <dbReference type="Rhea" id="RHEA-COMP:9666"/>
        <dbReference type="Rhea" id="RHEA-COMP:9695"/>
        <dbReference type="ChEBI" id="CHEBI:30616"/>
        <dbReference type="ChEBI" id="CHEBI:33019"/>
        <dbReference type="ChEBI" id="CHEBI:58045"/>
        <dbReference type="ChEBI" id="CHEBI:78442"/>
        <dbReference type="ChEBI" id="CHEBI:78528"/>
        <dbReference type="ChEBI" id="CHEBI:456215"/>
        <dbReference type="EC" id="6.1.1.5"/>
    </reaction>
</comment>
<dbReference type="Proteomes" id="UP000782843">
    <property type="component" value="Unassembled WGS sequence"/>
</dbReference>
<reference evidence="10" key="1">
    <citation type="submission" date="2020-04" db="EMBL/GenBank/DDBJ databases">
        <authorList>
            <person name="Zhang T."/>
        </authorList>
    </citation>
    <scope>NUCLEOTIDE SEQUENCE</scope>
    <source>
        <strain evidence="10">HKST-UBA10</strain>
    </source>
</reference>
<proteinExistence type="predicted"/>
<keyword evidence="3" id="KW-0067">ATP-binding</keyword>
<dbReference type="Gene3D" id="3.40.50.620">
    <property type="entry name" value="HUPs"/>
    <property type="match status" value="1"/>
</dbReference>
<evidence type="ECO:0000259" key="9">
    <source>
        <dbReference type="Pfam" id="PF08264"/>
    </source>
</evidence>
<dbReference type="PRINTS" id="PR00984">
    <property type="entry name" value="TRNASYNTHILE"/>
</dbReference>
<organism evidence="10 11">
    <name type="scientific">Candidatus Dojkabacteria bacterium</name>
    <dbReference type="NCBI Taxonomy" id="2099670"/>
    <lineage>
        <taxon>Bacteria</taxon>
        <taxon>Candidatus Dojkabacteria</taxon>
    </lineage>
</organism>
<dbReference type="InterPro" id="IPR013155">
    <property type="entry name" value="M/V/L/I-tRNA-synth_anticd-bd"/>
</dbReference>
<evidence type="ECO:0000256" key="2">
    <source>
        <dbReference type="ARBA" id="ARBA00022741"/>
    </source>
</evidence>
<dbReference type="CDD" id="cd07961">
    <property type="entry name" value="Anticodon_Ia_Ile_ABEc"/>
    <property type="match status" value="1"/>
</dbReference>
<comment type="caution">
    <text evidence="10">The sequence shown here is derived from an EMBL/GenBank/DDBJ whole genome shotgun (WGS) entry which is preliminary data.</text>
</comment>
<evidence type="ECO:0000256" key="3">
    <source>
        <dbReference type="ARBA" id="ARBA00022840"/>
    </source>
</evidence>
<dbReference type="Pfam" id="PF00133">
    <property type="entry name" value="tRNA-synt_1"/>
    <property type="match status" value="1"/>
</dbReference>
<dbReference type="Gene3D" id="1.10.730.10">
    <property type="entry name" value="Isoleucyl-tRNA Synthetase, Domain 1"/>
    <property type="match status" value="1"/>
</dbReference>
<dbReference type="GO" id="GO:0006428">
    <property type="term" value="P:isoleucyl-tRNA aminoacylation"/>
    <property type="evidence" value="ECO:0007669"/>
    <property type="project" value="InterPro"/>
</dbReference>
<dbReference type="InterPro" id="IPR033709">
    <property type="entry name" value="Anticodon_Ile_ABEc"/>
</dbReference>
<evidence type="ECO:0000256" key="1">
    <source>
        <dbReference type="ARBA" id="ARBA00022598"/>
    </source>
</evidence>
<evidence type="ECO:0000256" key="5">
    <source>
        <dbReference type="ARBA" id="ARBA00023146"/>
    </source>
</evidence>
<dbReference type="AlphaFoldDB" id="A0A955L325"/>
<dbReference type="Pfam" id="PF19302">
    <property type="entry name" value="DUF5915"/>
    <property type="match status" value="1"/>
</dbReference>
<sequence length="615" mass="71110">VGLNKWEDNPYEGMFYKKANKYITADLVERNLLFKDDKITHRFPYHDRCDTPLVYKAQKSWFIKVEALKKRMLELNKDINWVPKHLQDGRFGKGIEQAPDWCISRSRYWATPMPVWRSKDGETIVVSSVKELEELSGQKVEDLHRPYIDEITIEKDGKVYTRIPEVLDCWMESGSMPFAQVHYPFENEKKFEENYPGDYIVEYIAQTRAWFYVMHVMSTALFDSISFKNVVTTGVMSGNDGRKMSKTYGNYTDPKELLETIGGDALRLFLMGSPLMVGENANFDEGEIRNKVKNVLNPLWNSLKFFLIYAEMYNWDGTKLVESKNDLDKWINVRLDQTLLEFSSSIEKYEMPSAVRPVEDFVTDLSTWYVRRSRGRFAKGDAEALSTLYSVLLKFSKGVAPLIPFITESIYQELALAKNKKESVHLEDYPEIKKLTAKDEALLEEMNLIRNLCNAGQALRVESELKVKQPLNSLLIKGDIKLESWMTELIGDELNVKVVRKFESSDKTKTMPSIKVFELTVYLDTDLDEKLKEEGMVRELTRLIQASRKENGFQLGDLVDLQYSTSSNELKSVLRDYEDELKSATGLKTVTENILDSKEERVGEYLIKLTTVKPT</sequence>